<feature type="domain" description="Haemolysin activator HlyB C-terminal" evidence="5">
    <location>
        <begin position="240"/>
        <end position="558"/>
    </location>
</feature>
<keyword evidence="3" id="KW-0998">Cell outer membrane</keyword>
<keyword evidence="4" id="KW-0732">Signal</keyword>
<dbReference type="Pfam" id="PF08479">
    <property type="entry name" value="POTRA_2"/>
    <property type="match status" value="1"/>
</dbReference>
<feature type="chain" id="PRO_5045453102" evidence="4">
    <location>
        <begin position="24"/>
        <end position="596"/>
    </location>
</feature>
<keyword evidence="2" id="KW-0812">Transmembrane</keyword>
<name>A0ABV0BLJ3_9HYPH</name>
<feature type="domain" description="Polypeptide-transport-associated ShlB-type" evidence="6">
    <location>
        <begin position="54"/>
        <end position="130"/>
    </location>
</feature>
<gene>
    <name evidence="7" type="ORF">WJT86_11960</name>
</gene>
<dbReference type="PANTHER" id="PTHR34597:SF3">
    <property type="entry name" value="OUTER MEMBRANE TRANSPORTER CDIB"/>
    <property type="match status" value="1"/>
</dbReference>
<evidence type="ECO:0000259" key="6">
    <source>
        <dbReference type="Pfam" id="PF08479"/>
    </source>
</evidence>
<comment type="caution">
    <text evidence="7">The sequence shown here is derived from an EMBL/GenBank/DDBJ whole genome shotgun (WGS) entry which is preliminary data.</text>
</comment>
<dbReference type="PANTHER" id="PTHR34597">
    <property type="entry name" value="SLR1661 PROTEIN"/>
    <property type="match status" value="1"/>
</dbReference>
<organism evidence="7 8">
    <name type="scientific">Hohaiivirga grylli</name>
    <dbReference type="NCBI Taxonomy" id="3133970"/>
    <lineage>
        <taxon>Bacteria</taxon>
        <taxon>Pseudomonadati</taxon>
        <taxon>Pseudomonadota</taxon>
        <taxon>Alphaproteobacteria</taxon>
        <taxon>Hyphomicrobiales</taxon>
        <taxon>Methylobacteriaceae</taxon>
        <taxon>Hohaiivirga</taxon>
    </lineage>
</organism>
<keyword evidence="8" id="KW-1185">Reference proteome</keyword>
<feature type="signal peptide" evidence="4">
    <location>
        <begin position="1"/>
        <end position="23"/>
    </location>
</feature>
<dbReference type="InterPro" id="IPR005565">
    <property type="entry name" value="Hemolysn_activator_HlyB_C"/>
</dbReference>
<dbReference type="InterPro" id="IPR013686">
    <property type="entry name" value="Polypept-transport_assoc_ShlB"/>
</dbReference>
<dbReference type="EMBL" id="JBBYXI010000009">
    <property type="protein sequence ID" value="MEN3931769.1"/>
    <property type="molecule type" value="Genomic_DNA"/>
</dbReference>
<sequence>MNRCLFLICSAALTGLLSNAAYANEPPQLRGANITLVTKKLSPPVKDYNPKACFPVREIQVNGIELLDVQQLRKKLEPLAANCLDNALANAIVTAINDEHVEKGYITTQGNLPDQDIVASGRLVVNVYTGRIDKIIYNEPQTDESLPISERWSRGWKNVSEAKGVWGTLSAASRWLDTLDDPLDDFQLFNVPGLRQWLSFEGSEGDVVHIDDVQRNADFMNRVPSNKAEAKFEAGSKPATSNVVYTNNRSDSFRIKVGYETNGAALNGTGSTVDRRMRVDIYKDNLIGLNDSWQTSLASGLSTNEATAAFSLPIRRFTLGLSGSYSESLSSLQSGVDLFTRTGIVTGSLSYNLERNKDIQSSIDTSLTWRRQDRHINDARLEDQRFSIARIGFSRTHLLEGANFYYGLGFNKGLTIWNAIRDKHDITSSEPRAQFWKLDASTGFSKGFQDIGTFRIDLSGQWTDHPLYSDDQLTLGSSSSVRGFTSIAAKVDRGFVVRSEFSFVLPVDRILGDKKEDLLLAHEILTSAQPFVFIDYGYGRDLANKTDISRSGAGFGLRYNHGRLNFDIAYAHPIFETGTKNKRSPEIYLTASMKLF</sequence>
<evidence type="ECO:0000259" key="5">
    <source>
        <dbReference type="Pfam" id="PF03865"/>
    </source>
</evidence>
<dbReference type="InterPro" id="IPR051544">
    <property type="entry name" value="TPS_OM_transporter"/>
</dbReference>
<evidence type="ECO:0000313" key="7">
    <source>
        <dbReference type="EMBL" id="MEN3931769.1"/>
    </source>
</evidence>
<dbReference type="PIRSF" id="PIRSF029745">
    <property type="entry name" value="FhaC"/>
    <property type="match status" value="1"/>
</dbReference>
<evidence type="ECO:0000256" key="3">
    <source>
        <dbReference type="ARBA" id="ARBA00023237"/>
    </source>
</evidence>
<protein>
    <submittedName>
        <fullName evidence="7">ShlB/FhaC/HecB family hemolysin secretion/activation protein</fullName>
    </submittedName>
</protein>
<dbReference type="InterPro" id="IPR027282">
    <property type="entry name" value="TPS"/>
</dbReference>
<evidence type="ECO:0000256" key="1">
    <source>
        <dbReference type="ARBA" id="ARBA00022452"/>
    </source>
</evidence>
<dbReference type="RefSeq" id="WP_346337816.1">
    <property type="nucleotide sequence ID" value="NZ_JBBYXI010000009.1"/>
</dbReference>
<evidence type="ECO:0000313" key="8">
    <source>
        <dbReference type="Proteomes" id="UP001418637"/>
    </source>
</evidence>
<reference evidence="7 8" key="1">
    <citation type="submission" date="2024-04" db="EMBL/GenBank/DDBJ databases">
        <title>A novel species isolated from cricket.</title>
        <authorList>
            <person name="Wang H.-C."/>
        </authorList>
    </citation>
    <scope>NUCLEOTIDE SEQUENCE [LARGE SCALE GENOMIC DNA]</scope>
    <source>
        <strain evidence="7 8">WL0021</strain>
    </source>
</reference>
<dbReference type="Gene3D" id="3.10.20.310">
    <property type="entry name" value="membrane protein fhac"/>
    <property type="match status" value="1"/>
</dbReference>
<dbReference type="Proteomes" id="UP001418637">
    <property type="component" value="Unassembled WGS sequence"/>
</dbReference>
<keyword evidence="1" id="KW-0472">Membrane</keyword>
<keyword evidence="1" id="KW-1134">Transmembrane beta strand</keyword>
<evidence type="ECO:0000256" key="4">
    <source>
        <dbReference type="SAM" id="SignalP"/>
    </source>
</evidence>
<evidence type="ECO:0000256" key="2">
    <source>
        <dbReference type="ARBA" id="ARBA00022692"/>
    </source>
</evidence>
<dbReference type="Pfam" id="PF03865">
    <property type="entry name" value="ShlB"/>
    <property type="match status" value="1"/>
</dbReference>
<accession>A0ABV0BLJ3</accession>
<proteinExistence type="predicted"/>
<dbReference type="Gene3D" id="2.40.160.50">
    <property type="entry name" value="membrane protein fhac: a member of the omp85/tpsb transporter family"/>
    <property type="match status" value="1"/>
</dbReference>